<dbReference type="STRING" id="272558.gene:10726259"/>
<organism evidence="3 4">
    <name type="scientific">Halalkalibacterium halodurans (strain ATCC BAA-125 / DSM 18197 / FERM 7344 / JCM 9153 / C-125)</name>
    <name type="common">Bacillus halodurans</name>
    <dbReference type="NCBI Taxonomy" id="272558"/>
    <lineage>
        <taxon>Bacteria</taxon>
        <taxon>Bacillati</taxon>
        <taxon>Bacillota</taxon>
        <taxon>Bacilli</taxon>
        <taxon>Bacillales</taxon>
        <taxon>Bacillaceae</taxon>
        <taxon>Halalkalibacterium (ex Joshi et al. 2022)</taxon>
    </lineage>
</organism>
<accession>Q9KFS1</accession>
<dbReference type="KEGG" id="bha:BH0406"/>
<dbReference type="InterPro" id="IPR036390">
    <property type="entry name" value="WH_DNA-bd_sf"/>
</dbReference>
<name>Q9KFS1_HALH5</name>
<dbReference type="Proteomes" id="UP000001258">
    <property type="component" value="Chromosome"/>
</dbReference>
<keyword evidence="1" id="KW-0812">Transmembrane</keyword>
<dbReference type="eggNOG" id="COG1695">
    <property type="taxonomic scope" value="Bacteria"/>
</dbReference>
<feature type="domain" description="Transcription regulator PadR N-terminal" evidence="2">
    <location>
        <begin position="81"/>
        <end position="151"/>
    </location>
</feature>
<keyword evidence="1" id="KW-0472">Membrane</keyword>
<evidence type="ECO:0000256" key="1">
    <source>
        <dbReference type="SAM" id="Phobius"/>
    </source>
</evidence>
<dbReference type="Pfam" id="PF03551">
    <property type="entry name" value="PadR"/>
    <property type="match status" value="1"/>
</dbReference>
<evidence type="ECO:0000313" key="4">
    <source>
        <dbReference type="Proteomes" id="UP000001258"/>
    </source>
</evidence>
<keyword evidence="1" id="KW-1133">Transmembrane helix</keyword>
<dbReference type="SUPFAM" id="SSF46785">
    <property type="entry name" value="Winged helix' DNA-binding domain"/>
    <property type="match status" value="1"/>
</dbReference>
<gene>
    <name evidence="3" type="ordered locus">BH0406</name>
</gene>
<protein>
    <submittedName>
        <fullName evidence="3">BH0406 protein</fullName>
    </submittedName>
</protein>
<sequence>MKKRGGVPLALNLAVAFFVTPYYNDYIAIMYCKVVIFLFRFLVLQDSNLAIFFCITTLHYKVGGNVSIRSQLLKGILEGCILAVIRRQSVYGYELAVKLQEHGLEVSEGSIYPILLRLQKEKLIKGTMKKSPTGPNRKYYVLTEDGMAALEQFKQNWEQLKTPVDGLLERVEKL</sequence>
<dbReference type="Gene3D" id="1.10.10.10">
    <property type="entry name" value="Winged helix-like DNA-binding domain superfamily/Winged helix DNA-binding domain"/>
    <property type="match status" value="1"/>
</dbReference>
<evidence type="ECO:0000259" key="2">
    <source>
        <dbReference type="Pfam" id="PF03551"/>
    </source>
</evidence>
<dbReference type="InterPro" id="IPR005149">
    <property type="entry name" value="Tscrpt_reg_PadR_N"/>
</dbReference>
<dbReference type="EMBL" id="BA000004">
    <property type="protein sequence ID" value="BAB04125.1"/>
    <property type="molecule type" value="Genomic_DNA"/>
</dbReference>
<proteinExistence type="predicted"/>
<dbReference type="PIR" id="F83700">
    <property type="entry name" value="F83700"/>
</dbReference>
<dbReference type="PANTHER" id="PTHR33169">
    <property type="entry name" value="PADR-FAMILY TRANSCRIPTIONAL REGULATOR"/>
    <property type="match status" value="1"/>
</dbReference>
<reference evidence="3 4" key="1">
    <citation type="journal article" date="2000" name="Nucleic Acids Res.">
        <title>Complete genome sequence of the alkaliphilic bacterium Bacillus halodurans and genomic sequence comparison with Bacillus subtilis.</title>
        <authorList>
            <person name="Takami H."/>
            <person name="Nakasone K."/>
            <person name="Takaki Y."/>
            <person name="Maeno G."/>
            <person name="Sasaki R."/>
            <person name="Masui N."/>
            <person name="Fuji F."/>
            <person name="Hirama C."/>
            <person name="Nakamura Y."/>
            <person name="Ogasawara N."/>
            <person name="Kuhara S."/>
            <person name="Horikoshi K."/>
        </authorList>
    </citation>
    <scope>NUCLEOTIDE SEQUENCE [LARGE SCALE GENOMIC DNA]</scope>
    <source>
        <strain evidence="4">ATCC BAA-125 / DSM 18197 / FERM 7344 / JCM 9153 / C-125</strain>
    </source>
</reference>
<dbReference type="PANTHER" id="PTHR33169:SF25">
    <property type="entry name" value="DNA-BINDING PROTEIN YIZB-RELATED"/>
    <property type="match status" value="1"/>
</dbReference>
<keyword evidence="4" id="KW-1185">Reference proteome</keyword>
<evidence type="ECO:0000313" key="3">
    <source>
        <dbReference type="EMBL" id="BAB04125.1"/>
    </source>
</evidence>
<dbReference type="AlphaFoldDB" id="Q9KFS1"/>
<feature type="transmembrane region" description="Helical" evidence="1">
    <location>
        <begin position="26"/>
        <end position="43"/>
    </location>
</feature>
<dbReference type="HOGENOM" id="CLU_063440_3_1_9"/>
<dbReference type="InterPro" id="IPR036388">
    <property type="entry name" value="WH-like_DNA-bd_sf"/>
</dbReference>
<dbReference type="InterPro" id="IPR052509">
    <property type="entry name" value="Metal_resp_DNA-bind_regulator"/>
</dbReference>